<protein>
    <recommendedName>
        <fullName evidence="3">Reverse transcriptase domain-containing protein</fullName>
    </recommendedName>
</protein>
<comment type="caution">
    <text evidence="1">The sequence shown here is derived from an EMBL/GenBank/DDBJ whole genome shotgun (WGS) entry which is preliminary data.</text>
</comment>
<sequence>MDMLDDLGFADDLALLSRSINQMRKKIGKLEHNSNRVGLSINATEEMRFKTAGKAKPVCCRRTQLETLEEFISSDGGANKDVNALLEERCQQELIQSQHLVARGEEDRM</sequence>
<accession>A0AAV6RSZ4</accession>
<evidence type="ECO:0008006" key="3">
    <source>
        <dbReference type="Google" id="ProtNLM"/>
    </source>
</evidence>
<evidence type="ECO:0000313" key="1">
    <source>
        <dbReference type="EMBL" id="KAG7507694.1"/>
    </source>
</evidence>
<dbReference type="AlphaFoldDB" id="A0AAV6RSZ4"/>
<keyword evidence="2" id="KW-1185">Reference proteome</keyword>
<reference evidence="1 2" key="1">
    <citation type="journal article" date="2021" name="Sci. Rep.">
        <title>Chromosome anchoring in Senegalese sole (Solea senegalensis) reveals sex-associated markers and genome rearrangements in flatfish.</title>
        <authorList>
            <person name="Guerrero-Cozar I."/>
            <person name="Gomez-Garrido J."/>
            <person name="Berbel C."/>
            <person name="Martinez-Blanch J.F."/>
            <person name="Alioto T."/>
            <person name="Claros M.G."/>
            <person name="Gagnaire P.A."/>
            <person name="Manchado M."/>
        </authorList>
    </citation>
    <scope>NUCLEOTIDE SEQUENCE [LARGE SCALE GENOMIC DNA]</scope>
    <source>
        <strain evidence="1">Sse05_10M</strain>
    </source>
</reference>
<name>A0AAV6RSZ4_SOLSE</name>
<evidence type="ECO:0000313" key="2">
    <source>
        <dbReference type="Proteomes" id="UP000693946"/>
    </source>
</evidence>
<dbReference type="EMBL" id="JAGKHQ010000010">
    <property type="protein sequence ID" value="KAG7507694.1"/>
    <property type="molecule type" value="Genomic_DNA"/>
</dbReference>
<gene>
    <name evidence="1" type="ORF">JOB18_042208</name>
</gene>
<dbReference type="Proteomes" id="UP000693946">
    <property type="component" value="Linkage Group LG18"/>
</dbReference>
<proteinExistence type="predicted"/>
<organism evidence="1 2">
    <name type="scientific">Solea senegalensis</name>
    <name type="common">Senegalese sole</name>
    <dbReference type="NCBI Taxonomy" id="28829"/>
    <lineage>
        <taxon>Eukaryota</taxon>
        <taxon>Metazoa</taxon>
        <taxon>Chordata</taxon>
        <taxon>Craniata</taxon>
        <taxon>Vertebrata</taxon>
        <taxon>Euteleostomi</taxon>
        <taxon>Actinopterygii</taxon>
        <taxon>Neopterygii</taxon>
        <taxon>Teleostei</taxon>
        <taxon>Neoteleostei</taxon>
        <taxon>Acanthomorphata</taxon>
        <taxon>Carangaria</taxon>
        <taxon>Pleuronectiformes</taxon>
        <taxon>Pleuronectoidei</taxon>
        <taxon>Soleidae</taxon>
        <taxon>Solea</taxon>
    </lineage>
</organism>